<dbReference type="AlphaFoldDB" id="A0A0R3UHN8"/>
<sequence>MAGVVAKISKLFSIIKQNGGIRGSIVTLFRTDELKDGTLVGEDYLGNKYYENNRYFLGRNRWVVYGNRFGWDYEASQMDDVRLPPSVFQTIVTHALTHEREEVAGLLAVEVLESHLQIYAAIPLPRSVQKSDRVEISPEDMSIGATKCEELEKSLGRKLSVLGWYHSHPHITPHPSAIDKEMQGELQKLDSKFFGIIVSVFVSERDKKEQVISFIGFRKEDRPIKVTIEPLSAEIVSPIAHFKACLDMWRSIPSAVFEEIARQDDGCQRLLKTRDVVNDVIFPMTTSTKYLDSALHLPGKTNTQCTSTTATLLR</sequence>
<dbReference type="STRING" id="53468.A0A0R3UHN8"/>
<dbReference type="PROSITE" id="PS50249">
    <property type="entry name" value="MPN"/>
    <property type="match status" value="1"/>
</dbReference>
<dbReference type="GO" id="GO:0045271">
    <property type="term" value="C:respiratory chain complex I"/>
    <property type="evidence" value="ECO:0007669"/>
    <property type="project" value="InterPro"/>
</dbReference>
<dbReference type="GO" id="GO:0008237">
    <property type="term" value="F:metallopeptidase activity"/>
    <property type="evidence" value="ECO:0007669"/>
    <property type="project" value="InterPro"/>
</dbReference>
<dbReference type="PANTHER" id="PTHR10410">
    <property type="entry name" value="EUKARYOTIC TRANSLATION INITIATION FACTOR 3 -RELATED"/>
    <property type="match status" value="1"/>
</dbReference>
<proteinExistence type="predicted"/>
<name>A0A0R3UHN8_MESCO</name>
<dbReference type="Gene3D" id="3.40.140.10">
    <property type="entry name" value="Cytidine Deaminase, domain 2"/>
    <property type="match status" value="1"/>
</dbReference>
<dbReference type="InterPro" id="IPR050242">
    <property type="entry name" value="JAMM_MPN+_peptidase_M67A"/>
</dbReference>
<dbReference type="Pfam" id="PF01398">
    <property type="entry name" value="JAB"/>
    <property type="match status" value="1"/>
</dbReference>
<keyword evidence="3" id="KW-1185">Reference proteome</keyword>
<accession>A0A0R3UHN8</accession>
<evidence type="ECO:0000313" key="3">
    <source>
        <dbReference type="Proteomes" id="UP000267029"/>
    </source>
</evidence>
<dbReference type="InterPro" id="IPR037518">
    <property type="entry name" value="MPN"/>
</dbReference>
<dbReference type="InterPro" id="IPR000555">
    <property type="entry name" value="JAMM/MPN+_dom"/>
</dbReference>
<dbReference type="Proteomes" id="UP000267029">
    <property type="component" value="Unassembled WGS sequence"/>
</dbReference>
<protein>
    <recommendedName>
        <fullName evidence="1">MPN domain-containing protein</fullName>
    </recommendedName>
</protein>
<organism evidence="2 3">
    <name type="scientific">Mesocestoides corti</name>
    <name type="common">Flatworm</name>
    <dbReference type="NCBI Taxonomy" id="53468"/>
    <lineage>
        <taxon>Eukaryota</taxon>
        <taxon>Metazoa</taxon>
        <taxon>Spiralia</taxon>
        <taxon>Lophotrochozoa</taxon>
        <taxon>Platyhelminthes</taxon>
        <taxon>Cestoda</taxon>
        <taxon>Eucestoda</taxon>
        <taxon>Cyclophyllidea</taxon>
        <taxon>Mesocestoididae</taxon>
        <taxon>Mesocestoides</taxon>
    </lineage>
</organism>
<evidence type="ECO:0000313" key="2">
    <source>
        <dbReference type="EMBL" id="VDD80870.1"/>
    </source>
</evidence>
<dbReference type="SMART" id="SM00232">
    <property type="entry name" value="JAB_MPN"/>
    <property type="match status" value="1"/>
</dbReference>
<evidence type="ECO:0000259" key="1">
    <source>
        <dbReference type="PROSITE" id="PS50249"/>
    </source>
</evidence>
<reference evidence="2 3" key="1">
    <citation type="submission" date="2018-10" db="EMBL/GenBank/DDBJ databases">
        <authorList>
            <consortium name="Pathogen Informatics"/>
        </authorList>
    </citation>
    <scope>NUCLEOTIDE SEQUENCE [LARGE SCALE GENOMIC DNA]</scope>
</reference>
<feature type="domain" description="MPN" evidence="1">
    <location>
        <begin position="81"/>
        <end position="218"/>
    </location>
</feature>
<gene>
    <name evidence="2" type="ORF">MCOS_LOCUS6873</name>
</gene>
<dbReference type="OrthoDB" id="274641at2759"/>
<dbReference type="SUPFAM" id="SSF102712">
    <property type="entry name" value="JAB1/MPN domain"/>
    <property type="match status" value="1"/>
</dbReference>
<dbReference type="EMBL" id="UXSR01005303">
    <property type="protein sequence ID" value="VDD80870.1"/>
    <property type="molecule type" value="Genomic_DNA"/>
</dbReference>